<feature type="compositionally biased region" description="Low complexity" evidence="1">
    <location>
        <begin position="18"/>
        <end position="30"/>
    </location>
</feature>
<evidence type="ECO:0000256" key="1">
    <source>
        <dbReference type="SAM" id="MobiDB-lite"/>
    </source>
</evidence>
<feature type="compositionally biased region" description="Basic residues" evidence="1">
    <location>
        <begin position="31"/>
        <end position="41"/>
    </location>
</feature>
<name>A0A6J4J3W5_9PROT</name>
<accession>A0A6J4J3W5</accession>
<feature type="non-terminal residue" evidence="2">
    <location>
        <position position="1"/>
    </location>
</feature>
<gene>
    <name evidence="2" type="ORF">AVDCRST_MAG08-3004</name>
</gene>
<feature type="non-terminal residue" evidence="2">
    <location>
        <position position="80"/>
    </location>
</feature>
<organism evidence="2">
    <name type="scientific">uncultured Acetobacteraceae bacterium</name>
    <dbReference type="NCBI Taxonomy" id="169975"/>
    <lineage>
        <taxon>Bacteria</taxon>
        <taxon>Pseudomonadati</taxon>
        <taxon>Pseudomonadota</taxon>
        <taxon>Alphaproteobacteria</taxon>
        <taxon>Acetobacterales</taxon>
        <taxon>Acetobacteraceae</taxon>
        <taxon>environmental samples</taxon>
    </lineage>
</organism>
<keyword evidence="2" id="KW-0762">Sugar transport</keyword>
<sequence length="80" mass="8771">EQQAPEDHGGPRERARPGRAAAAGRLGAQPGHRHLQGRPHRDRGGPGGPGSGQHRRRRRDERHDADGRRESEPDGPDQQV</sequence>
<keyword evidence="2" id="KW-0813">Transport</keyword>
<reference evidence="2" key="1">
    <citation type="submission" date="2020-02" db="EMBL/GenBank/DDBJ databases">
        <authorList>
            <person name="Meier V. D."/>
        </authorList>
    </citation>
    <scope>NUCLEOTIDE SEQUENCE</scope>
    <source>
        <strain evidence="2">AVDCRST_MAG08</strain>
    </source>
</reference>
<feature type="compositionally biased region" description="Basic and acidic residues" evidence="1">
    <location>
        <begin position="61"/>
        <end position="72"/>
    </location>
</feature>
<feature type="region of interest" description="Disordered" evidence="1">
    <location>
        <begin position="1"/>
        <end position="80"/>
    </location>
</feature>
<dbReference type="AlphaFoldDB" id="A0A6J4J3W5"/>
<feature type="compositionally biased region" description="Basic and acidic residues" evidence="1">
    <location>
        <begin position="1"/>
        <end position="16"/>
    </location>
</feature>
<evidence type="ECO:0000313" key="2">
    <source>
        <dbReference type="EMBL" id="CAA9267155.1"/>
    </source>
</evidence>
<dbReference type="EMBL" id="CADCTG010000221">
    <property type="protein sequence ID" value="CAA9267155.1"/>
    <property type="molecule type" value="Genomic_DNA"/>
</dbReference>
<protein>
    <submittedName>
        <fullName evidence="2">ABC-type sugar transport systems, ATPase components</fullName>
    </submittedName>
</protein>
<proteinExistence type="predicted"/>